<dbReference type="GO" id="GO:0016020">
    <property type="term" value="C:membrane"/>
    <property type="evidence" value="ECO:0007669"/>
    <property type="project" value="UniProtKB-SubCell"/>
</dbReference>
<evidence type="ECO:0000256" key="2">
    <source>
        <dbReference type="ARBA" id="ARBA00022448"/>
    </source>
</evidence>
<name>A0A1T4M532_9FIRM</name>
<feature type="transmembrane region" description="Helical" evidence="6">
    <location>
        <begin position="154"/>
        <end position="172"/>
    </location>
</feature>
<dbReference type="EMBL" id="FUWV01000006">
    <property type="protein sequence ID" value="SJZ62109.1"/>
    <property type="molecule type" value="Genomic_DNA"/>
</dbReference>
<keyword evidence="8" id="KW-1185">Reference proteome</keyword>
<dbReference type="PANTHER" id="PTHR42948:SF1">
    <property type="entry name" value="TRANSPORTER"/>
    <property type="match status" value="1"/>
</dbReference>
<reference evidence="7 8" key="1">
    <citation type="submission" date="2017-02" db="EMBL/GenBank/DDBJ databases">
        <authorList>
            <person name="Peterson S.W."/>
        </authorList>
    </citation>
    <scope>NUCLEOTIDE SEQUENCE [LARGE SCALE GENOMIC DNA]</scope>
    <source>
        <strain evidence="7 8">DSM 15102</strain>
    </source>
</reference>
<keyword evidence="2" id="KW-0813">Transport</keyword>
<dbReference type="AlphaFoldDB" id="A0A1T4M532"/>
<dbReference type="CDD" id="cd10336">
    <property type="entry name" value="SLC6sbd_Tyt1-Like"/>
    <property type="match status" value="1"/>
</dbReference>
<feature type="transmembrane region" description="Helical" evidence="6">
    <location>
        <begin position="224"/>
        <end position="248"/>
    </location>
</feature>
<keyword evidence="4 6" id="KW-1133">Transmembrane helix</keyword>
<dbReference type="InterPro" id="IPR047218">
    <property type="entry name" value="YocR/YhdH-like"/>
</dbReference>
<feature type="transmembrane region" description="Helical" evidence="6">
    <location>
        <begin position="46"/>
        <end position="67"/>
    </location>
</feature>
<evidence type="ECO:0000256" key="5">
    <source>
        <dbReference type="ARBA" id="ARBA00023136"/>
    </source>
</evidence>
<feature type="transmembrane region" description="Helical" evidence="6">
    <location>
        <begin position="307"/>
        <end position="328"/>
    </location>
</feature>
<gene>
    <name evidence="7" type="ORF">SAMN02745973_01200</name>
</gene>
<dbReference type="InterPro" id="IPR037272">
    <property type="entry name" value="SNS_sf"/>
</dbReference>
<evidence type="ECO:0000256" key="3">
    <source>
        <dbReference type="ARBA" id="ARBA00022692"/>
    </source>
</evidence>
<dbReference type="PRINTS" id="PR00176">
    <property type="entry name" value="NANEUSMPORT"/>
</dbReference>
<evidence type="ECO:0000256" key="1">
    <source>
        <dbReference type="ARBA" id="ARBA00004141"/>
    </source>
</evidence>
<feature type="transmembrane region" description="Helical" evidence="6">
    <location>
        <begin position="97"/>
        <end position="119"/>
    </location>
</feature>
<dbReference type="Proteomes" id="UP000196365">
    <property type="component" value="Unassembled WGS sequence"/>
</dbReference>
<evidence type="ECO:0000256" key="4">
    <source>
        <dbReference type="ARBA" id="ARBA00022989"/>
    </source>
</evidence>
<dbReference type="Pfam" id="PF00209">
    <property type="entry name" value="SNF"/>
    <property type="match status" value="2"/>
</dbReference>
<sequence length="445" mass="48735">MEGEGSGVKNENNEQFSTKIGFVLSCVGSAAGMANIWMFPYRVGQYGGAVFLLIYLFFIILFSYVGLSAEFAIGRRARTGTLGSYEYAWGSKKKAKLGYAVGYIPLLGSMGIAIGYSIIVGWGLRTLGGAVTGRLFQMDSIQFFTEAAGNFGSWPWHIIVVVGTLFTLMLSAKSIEKTNKFMMPTFFILFLVLAVRVAFLPGAVEGYKYLFFPDWVYLLNPMTWVMAMGQAFFSLSITGSGMIVYGAYLSDEEDIVNSALLTGIFDTAAAMIAALVVIPACFAFDVAPNAGPPLMFITIPKVLAQIPFGRIFAILFFVSVVFAGISSLQNMFEVVGESIQTRFQLKRKTIIILLAIICLGVGIFIESEPKVGRWMDVISIYIIPFGALVGAISWYYILDKDDMLHELNKSSNKVHGKVLISTARYFYVPLTIAVFILGIIFGGIG</sequence>
<dbReference type="InterPro" id="IPR000175">
    <property type="entry name" value="Na/ntran_symport"/>
</dbReference>
<dbReference type="OrthoDB" id="9762833at2"/>
<keyword evidence="3 6" id="KW-0812">Transmembrane</keyword>
<organism evidence="7 8">
    <name type="scientific">Garciella nitratireducens DSM 15102</name>
    <dbReference type="NCBI Taxonomy" id="1121911"/>
    <lineage>
        <taxon>Bacteria</taxon>
        <taxon>Bacillati</taxon>
        <taxon>Bacillota</taxon>
        <taxon>Clostridia</taxon>
        <taxon>Eubacteriales</taxon>
        <taxon>Eubacteriaceae</taxon>
        <taxon>Garciella</taxon>
    </lineage>
</organism>
<feature type="transmembrane region" description="Helical" evidence="6">
    <location>
        <begin position="184"/>
        <end position="204"/>
    </location>
</feature>
<comment type="subcellular location">
    <subcellularLocation>
        <location evidence="1">Membrane</location>
        <topology evidence="1">Multi-pass membrane protein</topology>
    </subcellularLocation>
</comment>
<evidence type="ECO:0000313" key="7">
    <source>
        <dbReference type="EMBL" id="SJZ62109.1"/>
    </source>
</evidence>
<feature type="transmembrane region" description="Helical" evidence="6">
    <location>
        <begin position="377"/>
        <end position="397"/>
    </location>
</feature>
<feature type="transmembrane region" description="Helical" evidence="6">
    <location>
        <begin position="418"/>
        <end position="444"/>
    </location>
</feature>
<dbReference type="PROSITE" id="PS50267">
    <property type="entry name" value="NA_NEUROTRAN_SYMP_3"/>
    <property type="match status" value="1"/>
</dbReference>
<evidence type="ECO:0000256" key="6">
    <source>
        <dbReference type="SAM" id="Phobius"/>
    </source>
</evidence>
<keyword evidence="5 6" id="KW-0472">Membrane</keyword>
<dbReference type="SUPFAM" id="SSF161070">
    <property type="entry name" value="SNF-like"/>
    <property type="match status" value="1"/>
</dbReference>
<feature type="transmembrane region" description="Helical" evidence="6">
    <location>
        <begin position="349"/>
        <end position="365"/>
    </location>
</feature>
<protein>
    <submittedName>
        <fullName evidence="7">Neurotransmitter:Na+ symporter, NSS family</fullName>
    </submittedName>
</protein>
<dbReference type="NCBIfam" id="NF037979">
    <property type="entry name" value="Na_transp"/>
    <property type="match status" value="1"/>
</dbReference>
<feature type="transmembrane region" description="Helical" evidence="6">
    <location>
        <begin position="260"/>
        <end position="287"/>
    </location>
</feature>
<accession>A0A1T4M532</accession>
<feature type="transmembrane region" description="Helical" evidence="6">
    <location>
        <begin position="20"/>
        <end position="40"/>
    </location>
</feature>
<dbReference type="PANTHER" id="PTHR42948">
    <property type="entry name" value="TRANSPORTER"/>
    <property type="match status" value="1"/>
</dbReference>
<evidence type="ECO:0000313" key="8">
    <source>
        <dbReference type="Proteomes" id="UP000196365"/>
    </source>
</evidence>
<dbReference type="RefSeq" id="WP_087678641.1">
    <property type="nucleotide sequence ID" value="NZ_FUWV01000006.1"/>
</dbReference>
<proteinExistence type="predicted"/>